<keyword evidence="3" id="KW-0649">Protein kinase inhibitor</keyword>
<dbReference type="GO" id="GO:0004861">
    <property type="term" value="F:cyclin-dependent protein serine/threonine kinase inhibitor activity"/>
    <property type="evidence" value="ECO:0000318"/>
    <property type="project" value="GO_Central"/>
</dbReference>
<dbReference type="InterPro" id="IPR044898">
    <property type="entry name" value="CDI_dom_sf"/>
</dbReference>
<dbReference type="GO" id="GO:0005634">
    <property type="term" value="C:nucleus"/>
    <property type="evidence" value="ECO:0000318"/>
    <property type="project" value="GO_Central"/>
</dbReference>
<comment type="subcellular location">
    <subcellularLocation>
        <location evidence="1">Nucleus</location>
        <location evidence="1">Nucleoplasm</location>
    </subcellularLocation>
</comment>
<keyword evidence="4" id="KW-0131">Cell cycle</keyword>
<evidence type="ECO:0000313" key="6">
    <source>
        <dbReference type="EMBL" id="EEF43710.1"/>
    </source>
</evidence>
<reference evidence="7" key="1">
    <citation type="journal article" date="2010" name="Nat. Biotechnol.">
        <title>Draft genome sequence of the oilseed species Ricinus communis.</title>
        <authorList>
            <person name="Chan A.P."/>
            <person name="Crabtree J."/>
            <person name="Zhao Q."/>
            <person name="Lorenzi H."/>
            <person name="Orvis J."/>
            <person name="Puiu D."/>
            <person name="Melake-Berhan A."/>
            <person name="Jones K.M."/>
            <person name="Redman J."/>
            <person name="Chen G."/>
            <person name="Cahoon E.B."/>
            <person name="Gedil M."/>
            <person name="Stanke M."/>
            <person name="Haas B.J."/>
            <person name="Wortman J.R."/>
            <person name="Fraser-Liggett C.M."/>
            <person name="Ravel J."/>
            <person name="Rabinowicz P.D."/>
        </authorList>
    </citation>
    <scope>NUCLEOTIDE SEQUENCE [LARGE SCALE GENOMIC DNA]</scope>
    <source>
        <strain evidence="7">cv. Hale</strain>
    </source>
</reference>
<gene>
    <name evidence="6" type="ORF">RCOM_0813860</name>
</gene>
<organism evidence="6 7">
    <name type="scientific">Ricinus communis</name>
    <name type="common">Castor bean</name>
    <dbReference type="NCBI Taxonomy" id="3988"/>
    <lineage>
        <taxon>Eukaryota</taxon>
        <taxon>Viridiplantae</taxon>
        <taxon>Streptophyta</taxon>
        <taxon>Embryophyta</taxon>
        <taxon>Tracheophyta</taxon>
        <taxon>Spermatophyta</taxon>
        <taxon>Magnoliopsida</taxon>
        <taxon>eudicotyledons</taxon>
        <taxon>Gunneridae</taxon>
        <taxon>Pentapetalae</taxon>
        <taxon>rosids</taxon>
        <taxon>fabids</taxon>
        <taxon>Malpighiales</taxon>
        <taxon>Euphorbiaceae</taxon>
        <taxon>Acalyphoideae</taxon>
        <taxon>Acalypheae</taxon>
        <taxon>Ricinus</taxon>
    </lineage>
</organism>
<dbReference type="Proteomes" id="UP000008311">
    <property type="component" value="Unassembled WGS sequence"/>
</dbReference>
<evidence type="ECO:0000256" key="3">
    <source>
        <dbReference type="ARBA" id="ARBA00023013"/>
    </source>
</evidence>
<accession>B9RYK1</accession>
<dbReference type="PANTHER" id="PTHR46776">
    <property type="entry name" value="CYCLIN-DEPENDENT KINASE INHIBITOR 4-RELATED"/>
    <property type="match status" value="1"/>
</dbReference>
<proteinExistence type="inferred from homology"/>
<dbReference type="AlphaFoldDB" id="B9RYK1"/>
<dbReference type="GO" id="GO:0051726">
    <property type="term" value="P:regulation of cell cycle"/>
    <property type="evidence" value="ECO:0007669"/>
    <property type="project" value="InterPro"/>
</dbReference>
<evidence type="ECO:0000256" key="4">
    <source>
        <dbReference type="ARBA" id="ARBA00023306"/>
    </source>
</evidence>
<dbReference type="Pfam" id="PF02234">
    <property type="entry name" value="CDI"/>
    <property type="match status" value="1"/>
</dbReference>
<dbReference type="GO" id="GO:0045740">
    <property type="term" value="P:positive regulation of DNA replication"/>
    <property type="evidence" value="ECO:0000318"/>
    <property type="project" value="GO_Central"/>
</dbReference>
<protein>
    <recommendedName>
        <fullName evidence="5">Cyclin-dependent kinase inhibitor domain-containing protein</fullName>
    </recommendedName>
</protein>
<dbReference type="InParanoid" id="B9RYK1"/>
<sequence length="202" mass="22552">MIVSTESSSTTAAPAAFSKKMKLDFDFDFCYEKLKLPSLTNFNRHHLFTVSPDNTVSPATSSNSGSFLAGNLVSCDSTASRSSSNDSTGVVRNSLSFVDLKVMKSFETESSSTCINNKFSRETSPSSSFYGDTDEMESPAPVVKNCRKIRLPAEKVPSQVEIDEFFAEAEKKEQKRFADKYNYDIVKDLPLEGRYQWVRLKP</sequence>
<dbReference type="Gene3D" id="4.10.365.10">
    <property type="entry name" value="p27"/>
    <property type="match status" value="1"/>
</dbReference>
<dbReference type="GO" id="GO:0005654">
    <property type="term" value="C:nucleoplasm"/>
    <property type="evidence" value="ECO:0007669"/>
    <property type="project" value="UniProtKB-SubCell"/>
</dbReference>
<dbReference type="STRING" id="3988.B9RYK1"/>
<evidence type="ECO:0000256" key="2">
    <source>
        <dbReference type="ARBA" id="ARBA00010274"/>
    </source>
</evidence>
<dbReference type="FunCoup" id="B9RYK1">
    <property type="interactions" value="340"/>
</dbReference>
<dbReference type="EMBL" id="EQ973830">
    <property type="protein sequence ID" value="EEF43710.1"/>
    <property type="molecule type" value="Genomic_DNA"/>
</dbReference>
<dbReference type="InterPro" id="IPR003175">
    <property type="entry name" value="CDI_dom"/>
</dbReference>
<dbReference type="eggNOG" id="ENOG502S5ZH">
    <property type="taxonomic scope" value="Eukaryota"/>
</dbReference>
<evidence type="ECO:0000256" key="1">
    <source>
        <dbReference type="ARBA" id="ARBA00004642"/>
    </source>
</evidence>
<dbReference type="InterPro" id="IPR044275">
    <property type="entry name" value="KRP"/>
</dbReference>
<name>B9RYK1_RICCO</name>
<evidence type="ECO:0000259" key="5">
    <source>
        <dbReference type="Pfam" id="PF02234"/>
    </source>
</evidence>
<feature type="domain" description="Cyclin-dependent kinase inhibitor" evidence="5">
    <location>
        <begin position="156"/>
        <end position="200"/>
    </location>
</feature>
<comment type="similarity">
    <text evidence="2">Belongs to the CDI family. ICK/KRP subfamily.</text>
</comment>
<keyword evidence="7" id="KW-1185">Reference proteome</keyword>
<evidence type="ECO:0000313" key="7">
    <source>
        <dbReference type="Proteomes" id="UP000008311"/>
    </source>
</evidence>